<reference evidence="1" key="1">
    <citation type="submission" date="2021-02" db="EMBL/GenBank/DDBJ databases">
        <authorList>
            <consortium name="DOE Joint Genome Institute"/>
            <person name="Ahrendt S."/>
            <person name="Looney B.P."/>
            <person name="Miyauchi S."/>
            <person name="Morin E."/>
            <person name="Drula E."/>
            <person name="Courty P.E."/>
            <person name="Chicoki N."/>
            <person name="Fauchery L."/>
            <person name="Kohler A."/>
            <person name="Kuo A."/>
            <person name="Labutti K."/>
            <person name="Pangilinan J."/>
            <person name="Lipzen A."/>
            <person name="Riley R."/>
            <person name="Andreopoulos W."/>
            <person name="He G."/>
            <person name="Johnson J."/>
            <person name="Barry K.W."/>
            <person name="Grigoriev I.V."/>
            <person name="Nagy L."/>
            <person name="Hibbett D."/>
            <person name="Henrissat B."/>
            <person name="Matheny P.B."/>
            <person name="Labbe J."/>
            <person name="Martin F."/>
        </authorList>
    </citation>
    <scope>NUCLEOTIDE SEQUENCE</scope>
    <source>
        <strain evidence="1">EC-137</strain>
    </source>
</reference>
<dbReference type="EMBL" id="MU273480">
    <property type="protein sequence ID" value="KAI0035757.1"/>
    <property type="molecule type" value="Genomic_DNA"/>
</dbReference>
<keyword evidence="2" id="KW-1185">Reference proteome</keyword>
<name>A0ACB8QVR2_9AGAM</name>
<accession>A0ACB8QVR2</accession>
<proteinExistence type="predicted"/>
<comment type="caution">
    <text evidence="1">The sequence shown here is derived from an EMBL/GenBank/DDBJ whole genome shotgun (WGS) entry which is preliminary data.</text>
</comment>
<protein>
    <submittedName>
        <fullName evidence="1">Uncharacterized protein</fullName>
    </submittedName>
</protein>
<dbReference type="Proteomes" id="UP000814128">
    <property type="component" value="Unassembled WGS sequence"/>
</dbReference>
<organism evidence="1 2">
    <name type="scientific">Vararia minispora EC-137</name>
    <dbReference type="NCBI Taxonomy" id="1314806"/>
    <lineage>
        <taxon>Eukaryota</taxon>
        <taxon>Fungi</taxon>
        <taxon>Dikarya</taxon>
        <taxon>Basidiomycota</taxon>
        <taxon>Agaricomycotina</taxon>
        <taxon>Agaricomycetes</taxon>
        <taxon>Russulales</taxon>
        <taxon>Lachnocladiaceae</taxon>
        <taxon>Vararia</taxon>
    </lineage>
</organism>
<evidence type="ECO:0000313" key="1">
    <source>
        <dbReference type="EMBL" id="KAI0035757.1"/>
    </source>
</evidence>
<gene>
    <name evidence="1" type="ORF">K488DRAFT_42740</name>
</gene>
<sequence length="236" mass="27176">MNSRLASFRGPSTPNSSPVQQRYNQKSPRAPTSPARQTESTFHRKVRSSLQELRTACRTWDDLISHDGLKAVQKLVDARTDLDNQLAQVPGGGLPRTRIVGPKLAYMDERIHEIDAIVAKLRKQFAKMAAVVEGLDTLIAEAHKAKGWEWVHGEPLWVTWTLEKFVTSIGEILRPYHRSLEQHAELAAILRPHSVTFEESRDAVHRWIEEPFLEDERWDARWEDLCLVEIDKWDSR</sequence>
<evidence type="ECO:0000313" key="2">
    <source>
        <dbReference type="Proteomes" id="UP000814128"/>
    </source>
</evidence>
<reference evidence="1" key="2">
    <citation type="journal article" date="2022" name="New Phytol.">
        <title>Evolutionary transition to the ectomycorrhizal habit in the genomes of a hyperdiverse lineage of mushroom-forming fungi.</title>
        <authorList>
            <person name="Looney B."/>
            <person name="Miyauchi S."/>
            <person name="Morin E."/>
            <person name="Drula E."/>
            <person name="Courty P.E."/>
            <person name="Kohler A."/>
            <person name="Kuo A."/>
            <person name="LaButti K."/>
            <person name="Pangilinan J."/>
            <person name="Lipzen A."/>
            <person name="Riley R."/>
            <person name="Andreopoulos W."/>
            <person name="He G."/>
            <person name="Johnson J."/>
            <person name="Nolan M."/>
            <person name="Tritt A."/>
            <person name="Barry K.W."/>
            <person name="Grigoriev I.V."/>
            <person name="Nagy L.G."/>
            <person name="Hibbett D."/>
            <person name="Henrissat B."/>
            <person name="Matheny P.B."/>
            <person name="Labbe J."/>
            <person name="Martin F.M."/>
        </authorList>
    </citation>
    <scope>NUCLEOTIDE SEQUENCE</scope>
    <source>
        <strain evidence="1">EC-137</strain>
    </source>
</reference>